<name>A0A9P1I8W6_9PELO</name>
<dbReference type="Gene3D" id="3.30.470.160">
    <property type="entry name" value="Inositol polyphosphate kinase"/>
    <property type="match status" value="1"/>
</dbReference>
<feature type="compositionally biased region" description="Polar residues" evidence="5">
    <location>
        <begin position="29"/>
        <end position="39"/>
    </location>
</feature>
<keyword evidence="3 4" id="KW-0418">Kinase</keyword>
<evidence type="ECO:0000256" key="5">
    <source>
        <dbReference type="SAM" id="MobiDB-lite"/>
    </source>
</evidence>
<dbReference type="InterPro" id="IPR038286">
    <property type="entry name" value="IPK_sf"/>
</dbReference>
<dbReference type="Pfam" id="PF03770">
    <property type="entry name" value="IPK"/>
    <property type="match status" value="1"/>
</dbReference>
<evidence type="ECO:0000256" key="1">
    <source>
        <dbReference type="ARBA" id="ARBA00007374"/>
    </source>
</evidence>
<evidence type="ECO:0000313" key="6">
    <source>
        <dbReference type="EMBL" id="CAI5439759.1"/>
    </source>
</evidence>
<sequence length="549" mass="62623">MGGSASSRHRTTQPSQSSPTSENNSSSTKCWNFRSTTNSEKMKRPRKLPRLKLNTHQMRRREDTFVWEEIPTPVYDHRETIQSEVSNSPPPPPTQERLMQIISCFPYPSPRNSPKLGAEKSQNEILQQQLQNEQERRAFCDAFGKLVQLLSTCLTLMPHRHLHHLQTSHGMLSKMASIDICSLDDPDESSDVLLDDHHHQTSNSSSRYTTLIRKRPKLADCWHSKYHEASFDLGRRLGIGRRTQSCFVDDTCPIDLDAVGFGANGVSVETMAITALPMDVWLKERLKKWVQLSGHEGSIVPATPHTLYKKQCANCGEGRAYKNIARDPALQGMTPKYYDELEKNDEHFIEIEDLLQQFADPTKAAIMDIKIGTRTFLESEVSNSKQRADLYQKMVAIDADEPTEEERKNEAITKLRYMQFRERESSTAQLGFRIEAAKRFEGSLEKNFKKVRTIEDVATTFIDFFGDQRNRVRKQLAERLKEIRKAIETSTFFATHEVVGSSILIDGYLIGIDNLLNVLDNLPAYGDHPDDQLLVTEEVVARLAKKSHS</sequence>
<dbReference type="GO" id="GO:0005634">
    <property type="term" value="C:nucleus"/>
    <property type="evidence" value="ECO:0007669"/>
    <property type="project" value="TreeGrafter"/>
</dbReference>
<keyword evidence="2 4" id="KW-0808">Transferase</keyword>
<evidence type="ECO:0000256" key="4">
    <source>
        <dbReference type="RuleBase" id="RU363090"/>
    </source>
</evidence>
<dbReference type="EMBL" id="CANHGI010000001">
    <property type="protein sequence ID" value="CAI5439759.1"/>
    <property type="molecule type" value="Genomic_DNA"/>
</dbReference>
<proteinExistence type="inferred from homology"/>
<gene>
    <name evidence="6" type="ORF">CAMP_LOCUS2396</name>
</gene>
<evidence type="ECO:0000256" key="3">
    <source>
        <dbReference type="ARBA" id="ARBA00022777"/>
    </source>
</evidence>
<feature type="compositionally biased region" description="Low complexity" evidence="5">
    <location>
        <begin position="12"/>
        <end position="28"/>
    </location>
</feature>
<evidence type="ECO:0000256" key="2">
    <source>
        <dbReference type="ARBA" id="ARBA00022679"/>
    </source>
</evidence>
<dbReference type="Proteomes" id="UP001152747">
    <property type="component" value="Unassembled WGS sequence"/>
</dbReference>
<dbReference type="AlphaFoldDB" id="A0A9P1I8W6"/>
<protein>
    <recommendedName>
        <fullName evidence="4">Kinase</fullName>
        <ecNumber evidence="4">2.7.-.-</ecNumber>
    </recommendedName>
</protein>
<evidence type="ECO:0000313" key="7">
    <source>
        <dbReference type="Proteomes" id="UP001152747"/>
    </source>
</evidence>
<organism evidence="6 7">
    <name type="scientific">Caenorhabditis angaria</name>
    <dbReference type="NCBI Taxonomy" id="860376"/>
    <lineage>
        <taxon>Eukaryota</taxon>
        <taxon>Metazoa</taxon>
        <taxon>Ecdysozoa</taxon>
        <taxon>Nematoda</taxon>
        <taxon>Chromadorea</taxon>
        <taxon>Rhabditida</taxon>
        <taxon>Rhabditina</taxon>
        <taxon>Rhabditomorpha</taxon>
        <taxon>Rhabditoidea</taxon>
        <taxon>Rhabditidae</taxon>
        <taxon>Peloderinae</taxon>
        <taxon>Caenorhabditis</taxon>
    </lineage>
</organism>
<feature type="region of interest" description="Disordered" evidence="5">
    <location>
        <begin position="1"/>
        <end position="54"/>
    </location>
</feature>
<dbReference type="PANTHER" id="PTHR12400">
    <property type="entry name" value="INOSITOL POLYPHOSPHATE KINASE"/>
    <property type="match status" value="1"/>
</dbReference>
<dbReference type="EC" id="2.7.-.-" evidence="4"/>
<comment type="similarity">
    <text evidence="1 4">Belongs to the inositol phosphokinase (IPK) family.</text>
</comment>
<dbReference type="GO" id="GO:0000828">
    <property type="term" value="F:inositol hexakisphosphate kinase activity"/>
    <property type="evidence" value="ECO:0007669"/>
    <property type="project" value="TreeGrafter"/>
</dbReference>
<dbReference type="GO" id="GO:0005737">
    <property type="term" value="C:cytoplasm"/>
    <property type="evidence" value="ECO:0007669"/>
    <property type="project" value="TreeGrafter"/>
</dbReference>
<dbReference type="PANTHER" id="PTHR12400:SF26">
    <property type="entry name" value="KINASE"/>
    <property type="match status" value="1"/>
</dbReference>
<dbReference type="GO" id="GO:0032958">
    <property type="term" value="P:inositol phosphate biosynthetic process"/>
    <property type="evidence" value="ECO:0007669"/>
    <property type="project" value="InterPro"/>
</dbReference>
<keyword evidence="7" id="KW-1185">Reference proteome</keyword>
<dbReference type="InterPro" id="IPR005522">
    <property type="entry name" value="IPK"/>
</dbReference>
<dbReference type="SUPFAM" id="SSF56104">
    <property type="entry name" value="SAICAR synthase-like"/>
    <property type="match status" value="1"/>
</dbReference>
<dbReference type="OrthoDB" id="338650at2759"/>
<comment type="caution">
    <text evidence="6">The sequence shown here is derived from an EMBL/GenBank/DDBJ whole genome shotgun (WGS) entry which is preliminary data.</text>
</comment>
<reference evidence="6" key="1">
    <citation type="submission" date="2022-11" db="EMBL/GenBank/DDBJ databases">
        <authorList>
            <person name="Kikuchi T."/>
        </authorList>
    </citation>
    <scope>NUCLEOTIDE SEQUENCE</scope>
    <source>
        <strain evidence="6">PS1010</strain>
    </source>
</reference>
<accession>A0A9P1I8W6</accession>
<dbReference type="GO" id="GO:0046854">
    <property type="term" value="P:phosphatidylinositol phosphate biosynthetic process"/>
    <property type="evidence" value="ECO:0007669"/>
    <property type="project" value="TreeGrafter"/>
</dbReference>